<feature type="active site" evidence="7">
    <location>
        <position position="119"/>
    </location>
</feature>
<evidence type="ECO:0000256" key="3">
    <source>
        <dbReference type="ARBA" id="ARBA00022801"/>
    </source>
</evidence>
<protein>
    <submittedName>
        <fullName evidence="11">S11 family D-Ala-D-Ala carboxypeptidase</fullName>
    </submittedName>
</protein>
<evidence type="ECO:0000256" key="8">
    <source>
        <dbReference type="PIRSR" id="PIRSR618044-2"/>
    </source>
</evidence>
<evidence type="ECO:0000259" key="10">
    <source>
        <dbReference type="Pfam" id="PF00768"/>
    </source>
</evidence>
<dbReference type="GO" id="GO:0071555">
    <property type="term" value="P:cell wall organization"/>
    <property type="evidence" value="ECO:0007669"/>
    <property type="project" value="UniProtKB-KW"/>
</dbReference>
<dbReference type="GO" id="GO:0009002">
    <property type="term" value="F:serine-type D-Ala-D-Ala carboxypeptidase activity"/>
    <property type="evidence" value="ECO:0007669"/>
    <property type="project" value="InterPro"/>
</dbReference>
<feature type="active site" description="Acyl-ester intermediate" evidence="7">
    <location>
        <position position="55"/>
    </location>
</feature>
<proteinExistence type="inferred from homology"/>
<evidence type="ECO:0000256" key="2">
    <source>
        <dbReference type="ARBA" id="ARBA00022729"/>
    </source>
</evidence>
<evidence type="ECO:0000256" key="6">
    <source>
        <dbReference type="ARBA" id="ARBA00023316"/>
    </source>
</evidence>
<keyword evidence="11" id="KW-0121">Carboxypeptidase</keyword>
<evidence type="ECO:0000256" key="9">
    <source>
        <dbReference type="RuleBase" id="RU004016"/>
    </source>
</evidence>
<dbReference type="PANTHER" id="PTHR21581">
    <property type="entry name" value="D-ALANYL-D-ALANINE CARBOXYPEPTIDASE"/>
    <property type="match status" value="1"/>
</dbReference>
<evidence type="ECO:0000313" key="11">
    <source>
        <dbReference type="EMBL" id="KRL67998.1"/>
    </source>
</evidence>
<feature type="binding site" evidence="8">
    <location>
        <position position="243"/>
    </location>
    <ligand>
        <name>substrate</name>
    </ligand>
</feature>
<dbReference type="PRINTS" id="PR00725">
    <property type="entry name" value="DADACBPTASE1"/>
</dbReference>
<keyword evidence="2" id="KW-0732">Signal</keyword>
<dbReference type="STRING" id="1423739.FC85_GL002517"/>
<dbReference type="GO" id="GO:0008360">
    <property type="term" value="P:regulation of cell shape"/>
    <property type="evidence" value="ECO:0007669"/>
    <property type="project" value="UniProtKB-KW"/>
</dbReference>
<evidence type="ECO:0000256" key="4">
    <source>
        <dbReference type="ARBA" id="ARBA00022960"/>
    </source>
</evidence>
<dbReference type="PATRIC" id="fig|1423739.3.peg.2618"/>
<sequence length="420" mass="46728">MIATLFMALAPLNNAYAKTNKKQYQFEAKEIYVMDVKSGQMIYQKNGNQKRPIASLSKLMTLYLTKQAIDRHKLNWNQKVAVSKPLIKMSKSYELGTFKIKHSKQYTVKQLYQAALIASSNSAAIALGQAVANGNNTQFIKQMNQQAKKWHIDANFVSSSGLDNTDLRKYHLQIPGSSNKAQNMVSAKAISTVAAKVLTEFPSITNWSKKSAMKVGDQVLVNSNRLLPGGAFYKKANHVDGLKTGFTDTAGLCLTISYWKNGRHLIATIIDSNTIFSSMVKLIKSIDRHYRMVKVPLTTHQFSVDKHVVTATPQVKATAIWLRRGSTQTKSTKQYTKTTEKLPVKQGEIVGNTLIKLSGGRTAAVPMLAANSIKANVNKKTVKQVKNQSWWQKIGNFILNIFVGLVALMARLIETVVKLF</sequence>
<feature type="domain" description="Peptidase S11 D-alanyl-D-alanine carboxypeptidase A N-terminal" evidence="10">
    <location>
        <begin position="20"/>
        <end position="273"/>
    </location>
</feature>
<evidence type="ECO:0000256" key="5">
    <source>
        <dbReference type="ARBA" id="ARBA00022984"/>
    </source>
</evidence>
<dbReference type="EMBL" id="AZEY01000028">
    <property type="protein sequence ID" value="KRL67998.1"/>
    <property type="molecule type" value="Genomic_DNA"/>
</dbReference>
<keyword evidence="5" id="KW-0573">Peptidoglycan synthesis</keyword>
<evidence type="ECO:0000256" key="7">
    <source>
        <dbReference type="PIRSR" id="PIRSR618044-1"/>
    </source>
</evidence>
<accession>A0A0R1SHA1</accession>
<reference evidence="11 12" key="1">
    <citation type="journal article" date="2015" name="Genome Announc.">
        <title>Expanding the biotechnology potential of lactobacilli through comparative genomics of 213 strains and associated genera.</title>
        <authorList>
            <person name="Sun Z."/>
            <person name="Harris H.M."/>
            <person name="McCann A."/>
            <person name="Guo C."/>
            <person name="Argimon S."/>
            <person name="Zhang W."/>
            <person name="Yang X."/>
            <person name="Jeffery I.B."/>
            <person name="Cooney J.C."/>
            <person name="Kagawa T.F."/>
            <person name="Liu W."/>
            <person name="Song Y."/>
            <person name="Salvetti E."/>
            <person name="Wrobel A."/>
            <person name="Rasinkangas P."/>
            <person name="Parkhill J."/>
            <person name="Rea M.C."/>
            <person name="O'Sullivan O."/>
            <person name="Ritari J."/>
            <person name="Douillard F.P."/>
            <person name="Paul Ross R."/>
            <person name="Yang R."/>
            <person name="Briner A.E."/>
            <person name="Felis G.E."/>
            <person name="de Vos W.M."/>
            <person name="Barrangou R."/>
            <person name="Klaenhammer T.R."/>
            <person name="Caufield P.W."/>
            <person name="Cui Y."/>
            <person name="Zhang H."/>
            <person name="O'Toole P.W."/>
        </authorList>
    </citation>
    <scope>NUCLEOTIDE SEQUENCE [LARGE SCALE GENOMIC DNA]</scope>
    <source>
        <strain evidence="11 12">DSM 14421</strain>
    </source>
</reference>
<dbReference type="Proteomes" id="UP000052013">
    <property type="component" value="Unassembled WGS sequence"/>
</dbReference>
<dbReference type="AlphaFoldDB" id="A0A0R1SHA1"/>
<dbReference type="InterPro" id="IPR018044">
    <property type="entry name" value="Peptidase_S11"/>
</dbReference>
<comment type="similarity">
    <text evidence="1 9">Belongs to the peptidase S11 family.</text>
</comment>
<dbReference type="GO" id="GO:0009252">
    <property type="term" value="P:peptidoglycan biosynthetic process"/>
    <property type="evidence" value="ECO:0007669"/>
    <property type="project" value="UniProtKB-KW"/>
</dbReference>
<dbReference type="GO" id="GO:0006508">
    <property type="term" value="P:proteolysis"/>
    <property type="evidence" value="ECO:0007669"/>
    <property type="project" value="InterPro"/>
</dbReference>
<comment type="caution">
    <text evidence="11">The sequence shown here is derived from an EMBL/GenBank/DDBJ whole genome shotgun (WGS) entry which is preliminary data.</text>
</comment>
<dbReference type="PANTHER" id="PTHR21581:SF11">
    <property type="entry name" value="D-ALANYL-D-ALANINE CARBOXYPEPTIDASE DACA"/>
    <property type="match status" value="1"/>
</dbReference>
<keyword evidence="3" id="KW-0378">Hydrolase</keyword>
<name>A0A0R1SHA1_9LACO</name>
<dbReference type="SUPFAM" id="SSF56601">
    <property type="entry name" value="beta-lactamase/transpeptidase-like"/>
    <property type="match status" value="1"/>
</dbReference>
<gene>
    <name evidence="11" type="ORF">FC85_GL002517</name>
</gene>
<dbReference type="InterPro" id="IPR001967">
    <property type="entry name" value="Peptidase_S11_N"/>
</dbReference>
<dbReference type="Gene3D" id="3.40.710.10">
    <property type="entry name" value="DD-peptidase/beta-lactamase superfamily"/>
    <property type="match status" value="1"/>
</dbReference>
<dbReference type="Pfam" id="PF00768">
    <property type="entry name" value="Peptidase_S11"/>
    <property type="match status" value="1"/>
</dbReference>
<keyword evidence="4" id="KW-0133">Cell shape</keyword>
<feature type="active site" description="Proton acceptor" evidence="7">
    <location>
        <position position="58"/>
    </location>
</feature>
<evidence type="ECO:0000256" key="1">
    <source>
        <dbReference type="ARBA" id="ARBA00007164"/>
    </source>
</evidence>
<keyword evidence="6" id="KW-0961">Cell wall biogenesis/degradation</keyword>
<dbReference type="InterPro" id="IPR012338">
    <property type="entry name" value="Beta-lactam/transpept-like"/>
</dbReference>
<keyword evidence="11" id="KW-0645">Protease</keyword>
<organism evidence="11 12">
    <name type="scientific">Lentilactobacillus diolivorans DSM 14421</name>
    <dbReference type="NCBI Taxonomy" id="1423739"/>
    <lineage>
        <taxon>Bacteria</taxon>
        <taxon>Bacillati</taxon>
        <taxon>Bacillota</taxon>
        <taxon>Bacilli</taxon>
        <taxon>Lactobacillales</taxon>
        <taxon>Lactobacillaceae</taxon>
        <taxon>Lentilactobacillus</taxon>
    </lineage>
</organism>
<evidence type="ECO:0000313" key="12">
    <source>
        <dbReference type="Proteomes" id="UP000052013"/>
    </source>
</evidence>